<accession>A0A016U2T0</accession>
<evidence type="ECO:0000313" key="2">
    <source>
        <dbReference type="Proteomes" id="UP000024635"/>
    </source>
</evidence>
<organism evidence="1 2">
    <name type="scientific">Ancylostoma ceylanicum</name>
    <dbReference type="NCBI Taxonomy" id="53326"/>
    <lineage>
        <taxon>Eukaryota</taxon>
        <taxon>Metazoa</taxon>
        <taxon>Ecdysozoa</taxon>
        <taxon>Nematoda</taxon>
        <taxon>Chromadorea</taxon>
        <taxon>Rhabditida</taxon>
        <taxon>Rhabditina</taxon>
        <taxon>Rhabditomorpha</taxon>
        <taxon>Strongyloidea</taxon>
        <taxon>Ancylostomatidae</taxon>
        <taxon>Ancylostomatinae</taxon>
        <taxon>Ancylostoma</taxon>
    </lineage>
</organism>
<evidence type="ECO:0000313" key="1">
    <source>
        <dbReference type="EMBL" id="EYC09574.1"/>
    </source>
</evidence>
<comment type="caution">
    <text evidence="1">The sequence shown here is derived from an EMBL/GenBank/DDBJ whole genome shotgun (WGS) entry which is preliminary data.</text>
</comment>
<dbReference type="OrthoDB" id="8609993at2759"/>
<protein>
    <submittedName>
        <fullName evidence="1">Uncharacterized protein</fullName>
    </submittedName>
</protein>
<name>A0A016U2T0_9BILA</name>
<proteinExistence type="predicted"/>
<dbReference type="Proteomes" id="UP000024635">
    <property type="component" value="Unassembled WGS sequence"/>
</dbReference>
<sequence>MRRFGSRVDASVQFPKFEVCIEELWHTMRWDSQLLLMQAKTFDRGCLRDPRRTVHRSARSPGSSGFQRHLEMHDVGRCG</sequence>
<reference evidence="2" key="1">
    <citation type="journal article" date="2015" name="Nat. Genet.">
        <title>The genome and transcriptome of the zoonotic hookworm Ancylostoma ceylanicum identify infection-specific gene families.</title>
        <authorList>
            <person name="Schwarz E.M."/>
            <person name="Hu Y."/>
            <person name="Antoshechkin I."/>
            <person name="Miller M.M."/>
            <person name="Sternberg P.W."/>
            <person name="Aroian R.V."/>
        </authorList>
    </citation>
    <scope>NUCLEOTIDE SEQUENCE</scope>
    <source>
        <strain evidence="2">HY135</strain>
    </source>
</reference>
<gene>
    <name evidence="1" type="primary">Acey_s0060.g3188</name>
    <name evidence="1" type="ORF">Y032_0060g3188</name>
</gene>
<dbReference type="AlphaFoldDB" id="A0A016U2T0"/>
<keyword evidence="2" id="KW-1185">Reference proteome</keyword>
<dbReference type="EMBL" id="JARK01001396">
    <property type="protein sequence ID" value="EYC09574.1"/>
    <property type="molecule type" value="Genomic_DNA"/>
</dbReference>